<sequence length="489" mass="52283">MAMTRLGRLTNCFQGTSSRAESLGYFSLDRHLYLSYPLSWPVPELKRVAEVSADEPAAKRIVFNPDTELSEAIKDADAPCPQRSPSPPPLSRLRKPAFKQGSSCPGAGNCFKAGCHYSPNRHQGSCWPTRLIAYSVPASAAAPATPAIGASADSMITELTATPVIGAASRTPSTPPPLPVGPEVTEAMFVVTATTEERALIPTASIEHAARPPLSDEEVGGSLERRKERMVITASLMATVMFRASARYVPLQLITWVKEGRTDGTGIRLDASEGQCDIARLEDFISWSVQIMKALKADQATAMEETKKAHTGLQAECSKLLASKANLEVECSKLKASNALLESECSKLNKSKDTPTTELIAEAQTRARAIVEAAEAKTKAAELARDRLVAAVQVILGSIESLALGSSLANVDDVVRRLKEVPAQHGAELRETTKMGVSHALAVIKSLYPWVDLSVVIDGFAANRDVEAALKLTNDAQPTAESVVDSIGQ</sequence>
<protein>
    <submittedName>
        <fullName evidence="2">Uncharacterized protein</fullName>
    </submittedName>
</protein>
<accession>J3KUF2</accession>
<name>J3KUF2_ORYBR</name>
<evidence type="ECO:0000313" key="3">
    <source>
        <dbReference type="Proteomes" id="UP000006038"/>
    </source>
</evidence>
<dbReference type="Gramene" id="OB0050G10020.1">
    <property type="protein sequence ID" value="OB0050G10020.1"/>
    <property type="gene ID" value="OB0050G10020"/>
</dbReference>
<evidence type="ECO:0000313" key="2">
    <source>
        <dbReference type="EnsemblPlants" id="OB0050G10020.1"/>
    </source>
</evidence>
<proteinExistence type="predicted"/>
<dbReference type="Proteomes" id="UP000006038">
    <property type="component" value="Unassembled WGS sequence"/>
</dbReference>
<reference evidence="2" key="1">
    <citation type="submission" date="2015-06" db="UniProtKB">
        <authorList>
            <consortium name="EnsemblPlants"/>
        </authorList>
    </citation>
    <scope>IDENTIFICATION</scope>
</reference>
<dbReference type="AlphaFoldDB" id="J3KUF2"/>
<organism evidence="2">
    <name type="scientific">Oryza brachyantha</name>
    <name type="common">malo sina</name>
    <dbReference type="NCBI Taxonomy" id="4533"/>
    <lineage>
        <taxon>Eukaryota</taxon>
        <taxon>Viridiplantae</taxon>
        <taxon>Streptophyta</taxon>
        <taxon>Embryophyta</taxon>
        <taxon>Tracheophyta</taxon>
        <taxon>Spermatophyta</taxon>
        <taxon>Magnoliopsida</taxon>
        <taxon>Liliopsida</taxon>
        <taxon>Poales</taxon>
        <taxon>Poaceae</taxon>
        <taxon>BOP clade</taxon>
        <taxon>Oryzoideae</taxon>
        <taxon>Oryzeae</taxon>
        <taxon>Oryzinae</taxon>
        <taxon>Oryza</taxon>
    </lineage>
</organism>
<feature type="region of interest" description="Disordered" evidence="1">
    <location>
        <begin position="72"/>
        <end position="98"/>
    </location>
</feature>
<dbReference type="EnsemblPlants" id="OB0050G10020.1">
    <property type="protein sequence ID" value="OB0050G10020.1"/>
    <property type="gene ID" value="OB0050G10020"/>
</dbReference>
<keyword evidence="3" id="KW-1185">Reference proteome</keyword>
<evidence type="ECO:0000256" key="1">
    <source>
        <dbReference type="SAM" id="MobiDB-lite"/>
    </source>
</evidence>
<dbReference type="HOGENOM" id="CLU_558229_0_0_1"/>